<dbReference type="GO" id="GO:0004519">
    <property type="term" value="F:endonuclease activity"/>
    <property type="evidence" value="ECO:0007669"/>
    <property type="project" value="InterPro"/>
</dbReference>
<dbReference type="PANTHER" id="PTHR36181:SF1">
    <property type="entry name" value="LAGLIDADG ENDONUCLEASE"/>
    <property type="match status" value="1"/>
</dbReference>
<dbReference type="InterPro" id="IPR004860">
    <property type="entry name" value="LAGLIDADG_dom"/>
</dbReference>
<evidence type="ECO:0000259" key="1">
    <source>
        <dbReference type="PROSITE" id="PS50164"/>
    </source>
</evidence>
<organism evidence="2">
    <name type="scientific">Arthrobotrys musiformis</name>
    <dbReference type="NCBI Taxonomy" id="47236"/>
    <lineage>
        <taxon>Eukaryota</taxon>
        <taxon>Fungi</taxon>
        <taxon>Dikarya</taxon>
        <taxon>Ascomycota</taxon>
        <taxon>Pezizomycotina</taxon>
        <taxon>Orbiliomycetes</taxon>
        <taxon>Orbiliales</taxon>
        <taxon>Orbiliaceae</taxon>
        <taxon>Arthrobotrys</taxon>
    </lineage>
</organism>
<proteinExistence type="predicted"/>
<dbReference type="PANTHER" id="PTHR36181">
    <property type="entry name" value="INTRON-ENCODED ENDONUCLEASE AI3-RELATED"/>
    <property type="match status" value="1"/>
</dbReference>
<name>A0A482EAL1_9PEZI</name>
<reference evidence="2" key="1">
    <citation type="journal article" date="2019" name="Mitochondrial DNA Part B Resour">
        <title>The complete mitochondrial genomes of the nematode-trapping fungus Arthrobotrys musiformis.</title>
        <authorList>
            <person name="Zhang Y.-Q."/>
            <person name="Yu Z.-F."/>
        </authorList>
    </citation>
    <scope>NUCLEOTIDE SEQUENCE</scope>
    <source>
        <strain evidence="2">YMF1.03721</strain>
    </source>
</reference>
<accession>A0A482EAL1</accession>
<dbReference type="SMART" id="SM00497">
    <property type="entry name" value="IENR1"/>
    <property type="match status" value="1"/>
</dbReference>
<keyword evidence="2" id="KW-0496">Mitochondrion</keyword>
<dbReference type="Pfam" id="PF01541">
    <property type="entry name" value="GIY-YIG"/>
    <property type="match status" value="1"/>
</dbReference>
<dbReference type="Pfam" id="PF00961">
    <property type="entry name" value="LAGLIDADG_1"/>
    <property type="match status" value="3"/>
</dbReference>
<dbReference type="AlphaFoldDB" id="A0A482EAL1"/>
<dbReference type="RefSeq" id="YP_009574356.1">
    <property type="nucleotide sequence ID" value="NC_041444.1"/>
</dbReference>
<dbReference type="InterPro" id="IPR000305">
    <property type="entry name" value="GIY-YIG_endonuc"/>
</dbReference>
<evidence type="ECO:0000313" key="2">
    <source>
        <dbReference type="EMBL" id="QBM31624.1"/>
    </source>
</evidence>
<dbReference type="SUPFAM" id="SSF55608">
    <property type="entry name" value="Homing endonucleases"/>
    <property type="match status" value="3"/>
</dbReference>
<protein>
    <recommendedName>
        <fullName evidence="1">GIY-YIG domain-containing protein</fullName>
    </recommendedName>
</protein>
<gene>
    <name evidence="2" type="primary">orf641</name>
</gene>
<feature type="domain" description="GIY-YIG" evidence="1">
    <location>
        <begin position="180"/>
        <end position="254"/>
    </location>
</feature>
<dbReference type="FunFam" id="3.10.28.10:FF:000007">
    <property type="entry name" value="Intron-encoded DNA endonuclease aI3"/>
    <property type="match status" value="1"/>
</dbReference>
<geneLocation type="mitochondrion" evidence="2"/>
<reference evidence="2" key="2">
    <citation type="submission" date="2019-02" db="EMBL/GenBank/DDBJ databases">
        <authorList>
            <person name="Zhang Y."/>
        </authorList>
    </citation>
    <scope>NUCLEOTIDE SEQUENCE</scope>
    <source>
        <strain evidence="2">YMF1.03721</strain>
    </source>
</reference>
<dbReference type="Gene3D" id="3.10.28.10">
    <property type="entry name" value="Homing endonucleases"/>
    <property type="match status" value="3"/>
</dbReference>
<dbReference type="InterPro" id="IPR010896">
    <property type="entry name" value="NUMOD1"/>
</dbReference>
<dbReference type="InterPro" id="IPR051289">
    <property type="entry name" value="LAGLIDADG_Endonuclease"/>
</dbReference>
<dbReference type="GO" id="GO:0005739">
    <property type="term" value="C:mitochondrion"/>
    <property type="evidence" value="ECO:0007669"/>
    <property type="project" value="UniProtKB-ARBA"/>
</dbReference>
<dbReference type="EMBL" id="MK547645">
    <property type="protein sequence ID" value="QBM31624.1"/>
    <property type="molecule type" value="Genomic_DNA"/>
</dbReference>
<dbReference type="GeneID" id="39697716"/>
<dbReference type="InterPro" id="IPR006350">
    <property type="entry name" value="Intron_endoG1"/>
</dbReference>
<dbReference type="InterPro" id="IPR035901">
    <property type="entry name" value="GIY-YIG_endonuc_sf"/>
</dbReference>
<dbReference type="SMART" id="SM00465">
    <property type="entry name" value="GIYc"/>
    <property type="match status" value="1"/>
</dbReference>
<dbReference type="PROSITE" id="PS50164">
    <property type="entry name" value="GIY_YIG"/>
    <property type="match status" value="1"/>
</dbReference>
<dbReference type="NCBIfam" id="TIGR01453">
    <property type="entry name" value="grpIintron_endo"/>
    <property type="match status" value="1"/>
</dbReference>
<dbReference type="Gene3D" id="3.40.1440.10">
    <property type="entry name" value="GIY-YIG endonuclease"/>
    <property type="match status" value="1"/>
</dbReference>
<dbReference type="InterPro" id="IPR003647">
    <property type="entry name" value="Intron_nuc_1_rpt"/>
</dbReference>
<dbReference type="InterPro" id="IPR027434">
    <property type="entry name" value="Homing_endonucl"/>
</dbReference>
<dbReference type="SUPFAM" id="SSF82771">
    <property type="entry name" value="GIY-YIG endonuclease"/>
    <property type="match status" value="1"/>
</dbReference>
<sequence>MPALNLTVSWELLNIYFTQSAGNIESLDFLWILRDYTSELICYSIIIKNCKNTKMYSTISHTQIEKNKFNSKVHPWYITGFSDAESCFMVEIIKTKTNWSVSVRFQIHLHKIDLPLALSIQKNLGHVINKTMIYLILFFICIIKDFSCINYCELQVAFVPLLVYDNADTQKLSILKDNQKKAGIYRWVNKVNGKIYIGSAVNLSHRLAQYYNIKQLLLNSMTINKALLKYGYSNFNLEILEYCKESDTEEAKNKIRNALIVNNHKANRLEILDTKTNTTTSYNSIRQAAEALQVSKTSLTYHVNNKKINDKLYRNRFIVNIKRSYHSYSATFYSKKTFTSLTPWGCIKDSSISNYNNSNQFGCYLAGLIEGSSSFILTPTNEKSKKGQVNYPSVKFIFHLKDLPLALLIQKELNKYKSEGSLTRKKGVNAYILTVNNKLGLLLLLSLINGYMRTPKIYALWKLIDWYNIKDSNLNLEKKPLNTSNLTSDAWLSGFVEADGHFSVRTTKNDKSTRIECKFELSQRQIDHNGKSNLYFLENIAELLSTVVKPVRVDKPNPEYRVRTTSLKGNLNLESYLNNYPLFGSKYLDFKCWIEVVDLFKSGKMDHKLNIEKVIKIKSNMNDKRTIFVWDHLNNFYNLDK</sequence>
<dbReference type="Pfam" id="PF07453">
    <property type="entry name" value="NUMOD1"/>
    <property type="match status" value="1"/>
</dbReference>